<dbReference type="Pfam" id="PF22000">
    <property type="entry name" value="DUF6929"/>
    <property type="match status" value="1"/>
</dbReference>
<proteinExistence type="predicted"/>
<dbReference type="OrthoDB" id="6710009at2"/>
<evidence type="ECO:0000313" key="2">
    <source>
        <dbReference type="Proteomes" id="UP000036458"/>
    </source>
</evidence>
<reference evidence="1 2" key="1">
    <citation type="submission" date="2015-01" db="EMBL/GenBank/DDBJ databases">
        <title>Rufibacter sp./DG31D/ whole genome sequencing.</title>
        <authorList>
            <person name="Kim M.K."/>
            <person name="Srinivasan S."/>
            <person name="Lee J.-J."/>
        </authorList>
    </citation>
    <scope>NUCLEOTIDE SEQUENCE [LARGE SCALE GENOMIC DNA]</scope>
    <source>
        <strain evidence="1 2">DG31D</strain>
    </source>
</reference>
<evidence type="ECO:0000313" key="1">
    <source>
        <dbReference type="EMBL" id="AKQ46567.1"/>
    </source>
</evidence>
<dbReference type="InterPro" id="IPR053851">
    <property type="entry name" value="DUF6929"/>
</dbReference>
<dbReference type="AlphaFoldDB" id="A0A0H4VRM4"/>
<dbReference type="PATRIC" id="fig|1379910.4.peg.3155"/>
<dbReference type="Proteomes" id="UP000036458">
    <property type="component" value="Chromosome"/>
</dbReference>
<accession>A0A0H4VRM4</accession>
<dbReference type="STRING" id="1379910.TH63_14485"/>
<sequence length="337" mass="36114">MEILNRITQFCTLLSMAALLTNCHSSSDANQEPPAAVITRKVSLPTIPSASGIEKVNDRYYIIGDDSPYLFCLNEAFEVTQKILLLDSDAVVNGRIPKPVKPDLEAMTQVNLEGDPYLLIMGSGSMSTRNTAYLIPITPKGAGKPKSVSLVELYGKLSADKNIIGQATLNIEGLGADEEYLYLLQRYAPGGQNVLITYTISSIESFLLGKAPGPKPTTVQAWALPDIARIKTGFSGVAPALGGKLLFTASAEETPNAVLDGEVYGSMVGWLLAHPHPSAKPATPEVVVPITEKGGGAYKSKIESICITNQHRHNLTAVAVADNDDGFSELIVLEFNW</sequence>
<dbReference type="KEGG" id="ruf:TH63_14485"/>
<keyword evidence="2" id="KW-1185">Reference proteome</keyword>
<protein>
    <submittedName>
        <fullName evidence="1">Uncharacterized protein</fullName>
    </submittedName>
</protein>
<organism evidence="1 2">
    <name type="scientific">Rufibacter radiotolerans</name>
    <dbReference type="NCBI Taxonomy" id="1379910"/>
    <lineage>
        <taxon>Bacteria</taxon>
        <taxon>Pseudomonadati</taxon>
        <taxon>Bacteroidota</taxon>
        <taxon>Cytophagia</taxon>
        <taxon>Cytophagales</taxon>
        <taxon>Hymenobacteraceae</taxon>
        <taxon>Rufibacter</taxon>
    </lineage>
</organism>
<dbReference type="EMBL" id="CP010777">
    <property type="protein sequence ID" value="AKQ46567.1"/>
    <property type="molecule type" value="Genomic_DNA"/>
</dbReference>
<name>A0A0H4VRM4_9BACT</name>
<gene>
    <name evidence="1" type="ORF">TH63_14485</name>
</gene>